<dbReference type="PANTHER" id="PTHR12411">
    <property type="entry name" value="CYSTEINE PROTEASE FAMILY C1-RELATED"/>
    <property type="match status" value="1"/>
</dbReference>
<dbReference type="SMR" id="A0A481SB70"/>
<dbReference type="InterPro" id="IPR038765">
    <property type="entry name" value="Papain-like_cys_pep_sf"/>
</dbReference>
<keyword evidence="2" id="KW-0865">Zymogen</keyword>
<dbReference type="SMART" id="SM00645">
    <property type="entry name" value="Pept_C1"/>
    <property type="match status" value="1"/>
</dbReference>
<sequence>MNQNGISTELDYPFVQQQQTRFLPCDKNKIKPVSYQSGTLVTIQANNPYEMKQALSKQPIVASIASGSLAFQLYKSGVMSNCHGDTDINHYVLLVGYNDLENSWTFKNSWGQTWGMQGYAKITIEQGNGLCGINMDVSHPKL</sequence>
<dbReference type="AlphaFoldDB" id="A0A481SB70"/>
<evidence type="ECO:0000313" key="4">
    <source>
        <dbReference type="EMBL" id="QBH22552.1"/>
    </source>
</evidence>
<dbReference type="InterPro" id="IPR013128">
    <property type="entry name" value="Peptidase_C1A"/>
</dbReference>
<reference evidence="4" key="1">
    <citation type="submission" date="2018-06" db="EMBL/GenBank/DDBJ databases">
        <title>Proteases/peptidases in Philasterides dicentrarchi.</title>
        <authorList>
            <person name="Folgueira I."/>
            <person name="deFelipe A."/>
            <person name="Lamas J."/>
            <person name="Leiro J."/>
        </authorList>
    </citation>
    <scope>NUCLEOTIDE SEQUENCE</scope>
</reference>
<accession>A0A481SB70</accession>
<evidence type="ECO:0000256" key="1">
    <source>
        <dbReference type="ARBA" id="ARBA00008455"/>
    </source>
</evidence>
<proteinExistence type="evidence at transcript level"/>
<dbReference type="GO" id="GO:0006508">
    <property type="term" value="P:proteolysis"/>
    <property type="evidence" value="ECO:0007669"/>
    <property type="project" value="InterPro"/>
</dbReference>
<dbReference type="GO" id="GO:0008234">
    <property type="term" value="F:cysteine-type peptidase activity"/>
    <property type="evidence" value="ECO:0007669"/>
    <property type="project" value="InterPro"/>
</dbReference>
<organism evidence="4">
    <name type="scientific">Philasterides dicentrarchi</name>
    <dbReference type="NCBI Taxonomy" id="282688"/>
    <lineage>
        <taxon>Eukaryota</taxon>
        <taxon>Sar</taxon>
        <taxon>Alveolata</taxon>
        <taxon>Ciliophora</taxon>
        <taxon>Intramacronucleata</taxon>
        <taxon>Oligohymenophorea</taxon>
        <taxon>Scuticociliatia</taxon>
        <taxon>Philasterida</taxon>
        <taxon>Philasteridae</taxon>
        <taxon>Philasterides</taxon>
    </lineage>
</organism>
<dbReference type="SUPFAM" id="SSF54001">
    <property type="entry name" value="Cysteine proteinases"/>
    <property type="match status" value="1"/>
</dbReference>
<comment type="similarity">
    <text evidence="1">Belongs to the peptidase C1 family.</text>
</comment>
<protein>
    <submittedName>
        <fullName evidence="4">Catepsin 90</fullName>
    </submittedName>
</protein>
<dbReference type="Pfam" id="PF00112">
    <property type="entry name" value="Peptidase_C1"/>
    <property type="match status" value="1"/>
</dbReference>
<evidence type="ECO:0000259" key="3">
    <source>
        <dbReference type="SMART" id="SM00645"/>
    </source>
</evidence>
<feature type="domain" description="Peptidase C1A papain C-terminal" evidence="3">
    <location>
        <begin position="1"/>
        <end position="141"/>
    </location>
</feature>
<dbReference type="EMBL" id="MH444705">
    <property type="protein sequence ID" value="QBH22552.1"/>
    <property type="molecule type" value="mRNA"/>
</dbReference>
<evidence type="ECO:0000256" key="2">
    <source>
        <dbReference type="ARBA" id="ARBA00023145"/>
    </source>
</evidence>
<dbReference type="InterPro" id="IPR000668">
    <property type="entry name" value="Peptidase_C1A_C"/>
</dbReference>
<name>A0A481SB70_9CILI</name>
<dbReference type="Gene3D" id="3.90.70.10">
    <property type="entry name" value="Cysteine proteinases"/>
    <property type="match status" value="1"/>
</dbReference>